<evidence type="ECO:0000256" key="1">
    <source>
        <dbReference type="SAM" id="MobiDB-lite"/>
    </source>
</evidence>
<dbReference type="EMBL" id="KV424087">
    <property type="protein sequence ID" value="KZT51853.1"/>
    <property type="molecule type" value="Genomic_DNA"/>
</dbReference>
<dbReference type="Proteomes" id="UP000076842">
    <property type="component" value="Unassembled WGS sequence"/>
</dbReference>
<feature type="region of interest" description="Disordered" evidence="1">
    <location>
        <begin position="338"/>
        <end position="370"/>
    </location>
</feature>
<dbReference type="InterPro" id="IPR050546">
    <property type="entry name" value="Glycosyl_Hydrlase_16"/>
</dbReference>
<accession>A0A165D1D3</accession>
<feature type="domain" description="GH16" evidence="3">
    <location>
        <begin position="26"/>
        <end position="289"/>
    </location>
</feature>
<evidence type="ECO:0000256" key="2">
    <source>
        <dbReference type="SAM" id="SignalP"/>
    </source>
</evidence>
<organism evidence="4 5">
    <name type="scientific">Calocera cornea HHB12733</name>
    <dbReference type="NCBI Taxonomy" id="1353952"/>
    <lineage>
        <taxon>Eukaryota</taxon>
        <taxon>Fungi</taxon>
        <taxon>Dikarya</taxon>
        <taxon>Basidiomycota</taxon>
        <taxon>Agaricomycotina</taxon>
        <taxon>Dacrymycetes</taxon>
        <taxon>Dacrymycetales</taxon>
        <taxon>Dacrymycetaceae</taxon>
        <taxon>Calocera</taxon>
    </lineage>
</organism>
<dbReference type="SUPFAM" id="SSF49899">
    <property type="entry name" value="Concanavalin A-like lectins/glucanases"/>
    <property type="match status" value="1"/>
</dbReference>
<dbReference type="InterPro" id="IPR013320">
    <property type="entry name" value="ConA-like_dom_sf"/>
</dbReference>
<evidence type="ECO:0000259" key="3">
    <source>
        <dbReference type="PROSITE" id="PS51762"/>
    </source>
</evidence>
<reference evidence="4 5" key="1">
    <citation type="journal article" date="2016" name="Mol. Biol. Evol.">
        <title>Comparative Genomics of Early-Diverging Mushroom-Forming Fungi Provides Insights into the Origins of Lignocellulose Decay Capabilities.</title>
        <authorList>
            <person name="Nagy L.G."/>
            <person name="Riley R."/>
            <person name="Tritt A."/>
            <person name="Adam C."/>
            <person name="Daum C."/>
            <person name="Floudas D."/>
            <person name="Sun H."/>
            <person name="Yadav J.S."/>
            <person name="Pangilinan J."/>
            <person name="Larsson K.H."/>
            <person name="Matsuura K."/>
            <person name="Barry K."/>
            <person name="Labutti K."/>
            <person name="Kuo R."/>
            <person name="Ohm R.A."/>
            <person name="Bhattacharya S.S."/>
            <person name="Shirouzu T."/>
            <person name="Yoshinaga Y."/>
            <person name="Martin F.M."/>
            <person name="Grigoriev I.V."/>
            <person name="Hibbett D.S."/>
        </authorList>
    </citation>
    <scope>NUCLEOTIDE SEQUENCE [LARGE SCALE GENOMIC DNA]</scope>
    <source>
        <strain evidence="4 5">HHB12733</strain>
    </source>
</reference>
<dbReference type="Pfam" id="PF26113">
    <property type="entry name" value="GH16_XgeA"/>
    <property type="match status" value="1"/>
</dbReference>
<dbReference type="AlphaFoldDB" id="A0A165D1D3"/>
<dbReference type="PANTHER" id="PTHR10963">
    <property type="entry name" value="GLYCOSYL HYDROLASE-RELATED"/>
    <property type="match status" value="1"/>
</dbReference>
<keyword evidence="2" id="KW-0732">Signal</keyword>
<dbReference type="PANTHER" id="PTHR10963:SF24">
    <property type="entry name" value="GLYCOSIDASE C21B10.07-RELATED"/>
    <property type="match status" value="1"/>
</dbReference>
<sequence length="401" mass="42037">MKLALSCAAYAALLPLVRAAGFNLLNNWQGSTFFDDNWDYYGSWDNLTLGDVNFVTRDVAFAQPQLTYVNGAGNAIIRVDNVSTVPQPYKRNTVRISTVDTYGLGSLWVMDALHLPYGCSVWPAFWSQATKWPEGGEIDTLEQINMAASNQYALHTVDGCMASTTAPMQGALTDPDCGTEEPYKTQGCTVEEPNHASYGAAFAAGGGGVYATLLADTGVFIWFFPRGSIPSDLSVSNPNISPNPDNWGTPSASYPSTTCPTSTYFEPQHVIIDITLCGAWGGIPGTLNATCPGVPADAPSNYCYTTYVAGDGSNYGTAYFEIQYVRIWSNVTTASSTSSSASSGPSSSSSGHSFSSPTTSVNSTLGNGGSGSARGSAQSLITHGAALAAFLSAFGTAALLA</sequence>
<feature type="signal peptide" evidence="2">
    <location>
        <begin position="1"/>
        <end position="19"/>
    </location>
</feature>
<evidence type="ECO:0000313" key="4">
    <source>
        <dbReference type="EMBL" id="KZT51853.1"/>
    </source>
</evidence>
<evidence type="ECO:0000313" key="5">
    <source>
        <dbReference type="Proteomes" id="UP000076842"/>
    </source>
</evidence>
<dbReference type="GO" id="GO:0004553">
    <property type="term" value="F:hydrolase activity, hydrolyzing O-glycosyl compounds"/>
    <property type="evidence" value="ECO:0007669"/>
    <property type="project" value="InterPro"/>
</dbReference>
<dbReference type="InterPro" id="IPR000757">
    <property type="entry name" value="Beta-glucanase-like"/>
</dbReference>
<feature type="chain" id="PRO_5007856318" evidence="2">
    <location>
        <begin position="20"/>
        <end position="401"/>
    </location>
</feature>
<keyword evidence="5" id="KW-1185">Reference proteome</keyword>
<name>A0A165D1D3_9BASI</name>
<gene>
    <name evidence="4" type="ORF">CALCODRAFT_111761</name>
</gene>
<proteinExistence type="predicted"/>
<protein>
    <submittedName>
        <fullName evidence="4">Glycoside hydrolase family 16 protein</fullName>
    </submittedName>
</protein>
<feature type="compositionally biased region" description="Low complexity" evidence="1">
    <location>
        <begin position="338"/>
        <end position="360"/>
    </location>
</feature>
<keyword evidence="4" id="KW-0378">Hydrolase</keyword>
<dbReference type="STRING" id="1353952.A0A165D1D3"/>
<dbReference type="Gene3D" id="2.60.120.200">
    <property type="match status" value="1"/>
</dbReference>
<dbReference type="GO" id="GO:0009251">
    <property type="term" value="P:glucan catabolic process"/>
    <property type="evidence" value="ECO:0007669"/>
    <property type="project" value="TreeGrafter"/>
</dbReference>
<dbReference type="InParanoid" id="A0A165D1D3"/>
<dbReference type="OrthoDB" id="192832at2759"/>
<dbReference type="PROSITE" id="PS51762">
    <property type="entry name" value="GH16_2"/>
    <property type="match status" value="1"/>
</dbReference>